<feature type="region of interest" description="Disordered" evidence="1">
    <location>
        <begin position="25"/>
        <end position="100"/>
    </location>
</feature>
<protein>
    <submittedName>
        <fullName evidence="2">Uncharacterized protein</fullName>
    </submittedName>
</protein>
<evidence type="ECO:0000313" key="3">
    <source>
        <dbReference type="Proteomes" id="UP000824120"/>
    </source>
</evidence>
<evidence type="ECO:0000256" key="1">
    <source>
        <dbReference type="SAM" id="MobiDB-lite"/>
    </source>
</evidence>
<evidence type="ECO:0000313" key="2">
    <source>
        <dbReference type="EMBL" id="KAG5584623.1"/>
    </source>
</evidence>
<reference evidence="2 3" key="1">
    <citation type="submission" date="2020-09" db="EMBL/GenBank/DDBJ databases">
        <title>De no assembly of potato wild relative species, Solanum commersonii.</title>
        <authorList>
            <person name="Cho K."/>
        </authorList>
    </citation>
    <scope>NUCLEOTIDE SEQUENCE [LARGE SCALE GENOMIC DNA]</scope>
    <source>
        <strain evidence="2">LZ3.2</strain>
        <tissue evidence="2">Leaf</tissue>
    </source>
</reference>
<keyword evidence="3" id="KW-1185">Reference proteome</keyword>
<feature type="compositionally biased region" description="Polar residues" evidence="1">
    <location>
        <begin position="25"/>
        <end position="37"/>
    </location>
</feature>
<comment type="caution">
    <text evidence="2">The sequence shown here is derived from an EMBL/GenBank/DDBJ whole genome shotgun (WGS) entry which is preliminary data.</text>
</comment>
<dbReference type="EMBL" id="JACXVP010000009">
    <property type="protein sequence ID" value="KAG5584623.1"/>
    <property type="molecule type" value="Genomic_DNA"/>
</dbReference>
<gene>
    <name evidence="2" type="ORF">H5410_045057</name>
</gene>
<organism evidence="2 3">
    <name type="scientific">Solanum commersonii</name>
    <name type="common">Commerson's wild potato</name>
    <name type="synonym">Commerson's nightshade</name>
    <dbReference type="NCBI Taxonomy" id="4109"/>
    <lineage>
        <taxon>Eukaryota</taxon>
        <taxon>Viridiplantae</taxon>
        <taxon>Streptophyta</taxon>
        <taxon>Embryophyta</taxon>
        <taxon>Tracheophyta</taxon>
        <taxon>Spermatophyta</taxon>
        <taxon>Magnoliopsida</taxon>
        <taxon>eudicotyledons</taxon>
        <taxon>Gunneridae</taxon>
        <taxon>Pentapetalae</taxon>
        <taxon>asterids</taxon>
        <taxon>lamiids</taxon>
        <taxon>Solanales</taxon>
        <taxon>Solanaceae</taxon>
        <taxon>Solanoideae</taxon>
        <taxon>Solaneae</taxon>
        <taxon>Solanum</taxon>
    </lineage>
</organism>
<proteinExistence type="predicted"/>
<feature type="compositionally biased region" description="Low complexity" evidence="1">
    <location>
        <begin position="62"/>
        <end position="71"/>
    </location>
</feature>
<dbReference type="Proteomes" id="UP000824120">
    <property type="component" value="Chromosome 9"/>
</dbReference>
<dbReference type="AlphaFoldDB" id="A0A9J5XAF3"/>
<accession>A0A9J5XAF3</accession>
<sequence>MCVYRHPVIGKLTLLLPTLSHFFSPNLSHARPNTTPTVAHPHPSPTGAAAAGRATIPERRAASINSNSNRSQQHRRSATAAISGNSYKQREDTSKLTWQQRTPVVTLFLEPELWKHQTPNP</sequence>
<name>A0A9J5XAF3_SOLCO</name>